<name>A0ABW2UXW6_9BACI</name>
<dbReference type="RefSeq" id="WP_382358687.1">
    <property type="nucleotide sequence ID" value="NZ_JBHTGR010000016.1"/>
</dbReference>
<gene>
    <name evidence="2" type="ORF">ACFQU8_07945</name>
</gene>
<feature type="region of interest" description="Disordered" evidence="1">
    <location>
        <begin position="40"/>
        <end position="64"/>
    </location>
</feature>
<proteinExistence type="predicted"/>
<organism evidence="2 3">
    <name type="scientific">Lentibacillus kimchii</name>
    <dbReference type="NCBI Taxonomy" id="1542911"/>
    <lineage>
        <taxon>Bacteria</taxon>
        <taxon>Bacillati</taxon>
        <taxon>Bacillota</taxon>
        <taxon>Bacilli</taxon>
        <taxon>Bacillales</taxon>
        <taxon>Bacillaceae</taxon>
        <taxon>Lentibacillus</taxon>
    </lineage>
</organism>
<protein>
    <submittedName>
        <fullName evidence="2">Uncharacterized protein</fullName>
    </submittedName>
</protein>
<keyword evidence="3" id="KW-1185">Reference proteome</keyword>
<reference evidence="3" key="1">
    <citation type="journal article" date="2019" name="Int. J. Syst. Evol. Microbiol.">
        <title>The Global Catalogue of Microorganisms (GCM) 10K type strain sequencing project: providing services to taxonomists for standard genome sequencing and annotation.</title>
        <authorList>
            <consortium name="The Broad Institute Genomics Platform"/>
            <consortium name="The Broad Institute Genome Sequencing Center for Infectious Disease"/>
            <person name="Wu L."/>
            <person name="Ma J."/>
        </authorList>
    </citation>
    <scope>NUCLEOTIDE SEQUENCE [LARGE SCALE GENOMIC DNA]</scope>
    <source>
        <strain evidence="3">JCM 30234</strain>
    </source>
</reference>
<accession>A0ABW2UXW6</accession>
<evidence type="ECO:0000313" key="3">
    <source>
        <dbReference type="Proteomes" id="UP001596620"/>
    </source>
</evidence>
<comment type="caution">
    <text evidence="2">The sequence shown here is derived from an EMBL/GenBank/DDBJ whole genome shotgun (WGS) entry which is preliminary data.</text>
</comment>
<sequence length="176" mass="19884">MILGVVLLSAGCSADSSESEPEDENITTLEAVLENTFTGPDKKLNRLTDPENINVPDDQDETNKVVSPADTELDSYSEDMYQSYFTEDMYEEYIGRYVYSYQAKENDDMNVADIDIKQKSSDEIIYDFTANVAYQKEDADKQHFKIKGQANFSEEGDIKRFKFNADDGLAKAVSES</sequence>
<evidence type="ECO:0000313" key="2">
    <source>
        <dbReference type="EMBL" id="MFC7747167.1"/>
    </source>
</evidence>
<evidence type="ECO:0000256" key="1">
    <source>
        <dbReference type="SAM" id="MobiDB-lite"/>
    </source>
</evidence>
<dbReference type="EMBL" id="JBHTGR010000016">
    <property type="protein sequence ID" value="MFC7747167.1"/>
    <property type="molecule type" value="Genomic_DNA"/>
</dbReference>
<dbReference type="Proteomes" id="UP001596620">
    <property type="component" value="Unassembled WGS sequence"/>
</dbReference>
<feature type="compositionally biased region" description="Basic and acidic residues" evidence="1">
    <location>
        <begin position="40"/>
        <end position="49"/>
    </location>
</feature>